<dbReference type="Gene3D" id="1.10.287.130">
    <property type="match status" value="1"/>
</dbReference>
<accession>A0A5N5DQR8</accession>
<dbReference type="SUPFAM" id="SSF55781">
    <property type="entry name" value="GAF domain-like"/>
    <property type="match status" value="1"/>
</dbReference>
<dbReference type="InterPro" id="IPR029016">
    <property type="entry name" value="GAF-like_dom_sf"/>
</dbReference>
<dbReference type="Pfam" id="PF00512">
    <property type="entry name" value="HisKA"/>
    <property type="match status" value="1"/>
</dbReference>
<dbReference type="PROSITE" id="PS50110">
    <property type="entry name" value="RESPONSE_REGULATORY"/>
    <property type="match status" value="1"/>
</dbReference>
<organism evidence="10 11">
    <name type="scientific">Lasiodiplodia theobromae</name>
    <dbReference type="NCBI Taxonomy" id="45133"/>
    <lineage>
        <taxon>Eukaryota</taxon>
        <taxon>Fungi</taxon>
        <taxon>Dikarya</taxon>
        <taxon>Ascomycota</taxon>
        <taxon>Pezizomycotina</taxon>
        <taxon>Dothideomycetes</taxon>
        <taxon>Dothideomycetes incertae sedis</taxon>
        <taxon>Botryosphaeriales</taxon>
        <taxon>Botryosphaeriaceae</taxon>
        <taxon>Lasiodiplodia</taxon>
    </lineage>
</organism>
<evidence type="ECO:0000313" key="11">
    <source>
        <dbReference type="Proteomes" id="UP000325902"/>
    </source>
</evidence>
<feature type="domain" description="Histidine kinase" evidence="8">
    <location>
        <begin position="410"/>
        <end position="662"/>
    </location>
</feature>
<evidence type="ECO:0000256" key="7">
    <source>
        <dbReference type="SAM" id="MobiDB-lite"/>
    </source>
</evidence>
<dbReference type="GO" id="GO:0009927">
    <property type="term" value="F:histidine phosphotransfer kinase activity"/>
    <property type="evidence" value="ECO:0007669"/>
    <property type="project" value="TreeGrafter"/>
</dbReference>
<dbReference type="SUPFAM" id="SSF47384">
    <property type="entry name" value="Homodimeric domain of signal transducing histidine kinase"/>
    <property type="match status" value="1"/>
</dbReference>
<name>A0A5N5DQR8_9PEZI</name>
<dbReference type="Gene3D" id="3.30.565.10">
    <property type="entry name" value="Histidine kinase-like ATPase, C-terminal domain"/>
    <property type="match status" value="1"/>
</dbReference>
<dbReference type="Pfam" id="PF00072">
    <property type="entry name" value="Response_reg"/>
    <property type="match status" value="1"/>
</dbReference>
<dbReference type="PROSITE" id="PS50109">
    <property type="entry name" value="HIS_KIN"/>
    <property type="match status" value="1"/>
</dbReference>
<dbReference type="InterPro" id="IPR003661">
    <property type="entry name" value="HisK_dim/P_dom"/>
</dbReference>
<dbReference type="GO" id="GO:0000155">
    <property type="term" value="F:phosphorelay sensor kinase activity"/>
    <property type="evidence" value="ECO:0007669"/>
    <property type="project" value="InterPro"/>
</dbReference>
<dbReference type="InterPro" id="IPR036097">
    <property type="entry name" value="HisK_dim/P_sf"/>
</dbReference>
<evidence type="ECO:0000256" key="4">
    <source>
        <dbReference type="ARBA" id="ARBA00022679"/>
    </source>
</evidence>
<feature type="compositionally biased region" description="Low complexity" evidence="7">
    <location>
        <begin position="21"/>
        <end position="34"/>
    </location>
</feature>
<feature type="modified residue" description="4-aspartylphosphate" evidence="6">
    <location>
        <position position="881"/>
    </location>
</feature>
<dbReference type="InterPro" id="IPR005467">
    <property type="entry name" value="His_kinase_dom"/>
</dbReference>
<dbReference type="OrthoDB" id="21225at2759"/>
<evidence type="ECO:0000256" key="3">
    <source>
        <dbReference type="ARBA" id="ARBA00022553"/>
    </source>
</evidence>
<evidence type="ECO:0000259" key="9">
    <source>
        <dbReference type="PROSITE" id="PS50110"/>
    </source>
</evidence>
<protein>
    <recommendedName>
        <fullName evidence="2">histidine kinase</fullName>
        <ecNumber evidence="2">2.7.13.3</ecNumber>
    </recommendedName>
</protein>
<proteinExistence type="predicted"/>
<dbReference type="InterPro" id="IPR011006">
    <property type="entry name" value="CheY-like_superfamily"/>
</dbReference>
<dbReference type="Gene3D" id="3.30.450.40">
    <property type="match status" value="1"/>
</dbReference>
<feature type="domain" description="Response regulatory" evidence="9">
    <location>
        <begin position="828"/>
        <end position="951"/>
    </location>
</feature>
<dbReference type="CDD" id="cd17546">
    <property type="entry name" value="REC_hyHK_CKI1_RcsC-like"/>
    <property type="match status" value="1"/>
</dbReference>
<dbReference type="InterPro" id="IPR001789">
    <property type="entry name" value="Sig_transdc_resp-reg_receiver"/>
</dbReference>
<comment type="caution">
    <text evidence="10">The sequence shown here is derived from an EMBL/GenBank/DDBJ whole genome shotgun (WGS) entry which is preliminary data.</text>
</comment>
<dbReference type="AlphaFoldDB" id="A0A5N5DQR8"/>
<dbReference type="SUPFAM" id="SSF55874">
    <property type="entry name" value="ATPase domain of HSP90 chaperone/DNA topoisomerase II/histidine kinase"/>
    <property type="match status" value="1"/>
</dbReference>
<dbReference type="PRINTS" id="PR00344">
    <property type="entry name" value="BCTRLSENSOR"/>
</dbReference>
<feature type="compositionally biased region" description="Basic and acidic residues" evidence="7">
    <location>
        <begin position="37"/>
        <end position="49"/>
    </location>
</feature>
<evidence type="ECO:0000256" key="6">
    <source>
        <dbReference type="PROSITE-ProRule" id="PRU00169"/>
    </source>
</evidence>
<dbReference type="Pfam" id="PF02518">
    <property type="entry name" value="HATPase_c"/>
    <property type="match status" value="1"/>
</dbReference>
<keyword evidence="3 6" id="KW-0597">Phosphoprotein</keyword>
<dbReference type="PANTHER" id="PTHR43047:SF72">
    <property type="entry name" value="OSMOSENSING HISTIDINE PROTEIN KINASE SLN1"/>
    <property type="match status" value="1"/>
</dbReference>
<sequence>MTSRRSYFPKSNHLFKRSESDSPSLPRRPSRIAPIFDQDHADQPLPPFDEHQHAINYAEDSTDPYTTPLPPEPADVSTPYLYPTLCRNERLRLTMLWYYTKDIADDEELLQKLQGIVRLVRSFIGWEYVIMGILSENTYHRLVTHGVPLAILPRRESTCAHTINQTFGLFVLPNMLGDWRFRNSPHVQEGGLRSYAGAQLRCETENGQFIALGSLCVAANSETEGLSADQQAALSRFADILSAEIVNRSRINRQRQRQAMGDTLSRIKSKATQNTVEDLVKQALRDIYPGASVTLQDSDDGTIELEDRPPISFEDDVQDCLWEDTEFLETLIRTSNHRRLESFQTIRAMVARCQRQPIPRFLVVSFKEVQLVLDDVDAWFVESCAIILFDHYHERLLAEALKAKDIFLRGITHQLRTPIHGILGSVELLGEELFAPPENILSSGAVKRLSIASSFTDSSTDGYASKNARLYLQAITNAGRELMSTVNNVLMLNRWAESSRSMKQASYYELNLLEADILRDISLMLPEEELALTSVLFDNQLTVDCSIVTIDIGLLKECLQSLILNAIQSSTTKNGSVLVIITATSDYSILQFDIKDTGIGICKEDQRRIFEAYEKGDSHTRGVGLGLTISSKIAASMNGSVSLVSSEPGKGSHFRVELRDPGFACPTDHCPYAPPALKHVPRRYHEVPTGQEAMPLVRHFINYLEHRGWVRSETSAGALNIVSFCEDEQEFQNHFKIVDPTAISVCLIPARVSTRSLRLPSASSRILFFEGPFLSTRLYDILYEVNETYAKLKQLPEQSPITNGVPVGPNEQIHDVFARKMRIVEPISALLVDDNAINLRIFKMYCEKRHIPYACAVDGNEAVAQYRAHLQTQPLNLIFMDLQMPNCDGVEATKQIRDIERACARHAAIIFMITGQDSPRDKAQSKEAGADEFFVKPTSIKTLDQGIARYFEPVAQRDIPVG</sequence>
<keyword evidence="4" id="KW-0808">Transferase</keyword>
<gene>
    <name evidence="10" type="primary">dhkB</name>
    <name evidence="10" type="ORF">DBV05_g2119</name>
</gene>
<dbReference type="EC" id="2.7.13.3" evidence="2"/>
<keyword evidence="5 10" id="KW-0418">Kinase</keyword>
<feature type="region of interest" description="Disordered" evidence="7">
    <location>
        <begin position="1"/>
        <end position="49"/>
    </location>
</feature>
<evidence type="ECO:0000256" key="5">
    <source>
        <dbReference type="ARBA" id="ARBA00022777"/>
    </source>
</evidence>
<dbReference type="InterPro" id="IPR004358">
    <property type="entry name" value="Sig_transdc_His_kin-like_C"/>
</dbReference>
<comment type="catalytic activity">
    <reaction evidence="1">
        <text>ATP + protein L-histidine = ADP + protein N-phospho-L-histidine.</text>
        <dbReference type="EC" id="2.7.13.3"/>
    </reaction>
</comment>
<dbReference type="Proteomes" id="UP000325902">
    <property type="component" value="Unassembled WGS sequence"/>
</dbReference>
<dbReference type="InterPro" id="IPR036890">
    <property type="entry name" value="HATPase_C_sf"/>
</dbReference>
<dbReference type="EMBL" id="VCHE01000008">
    <property type="protein sequence ID" value="KAB2579232.1"/>
    <property type="molecule type" value="Genomic_DNA"/>
</dbReference>
<evidence type="ECO:0000313" key="10">
    <source>
        <dbReference type="EMBL" id="KAB2579232.1"/>
    </source>
</evidence>
<dbReference type="SMART" id="SM00448">
    <property type="entry name" value="REC"/>
    <property type="match status" value="1"/>
</dbReference>
<reference evidence="10 11" key="1">
    <citation type="journal article" date="2019" name="Sci. Rep.">
        <title>A multi-omics analysis of the grapevine pathogen Lasiodiplodia theobromae reveals that temperature affects the expression of virulence- and pathogenicity-related genes.</title>
        <authorList>
            <person name="Felix C."/>
            <person name="Meneses R."/>
            <person name="Goncalves M.F.M."/>
            <person name="Tilleman L."/>
            <person name="Duarte A.S."/>
            <person name="Jorrin-Novo J.V."/>
            <person name="Van de Peer Y."/>
            <person name="Deforce D."/>
            <person name="Van Nieuwerburgh F."/>
            <person name="Esteves A.C."/>
            <person name="Alves A."/>
        </authorList>
    </citation>
    <scope>NUCLEOTIDE SEQUENCE [LARGE SCALE GENOMIC DNA]</scope>
    <source>
        <strain evidence="10 11">LA-SOL3</strain>
    </source>
</reference>
<dbReference type="Gene3D" id="3.40.50.2300">
    <property type="match status" value="1"/>
</dbReference>
<evidence type="ECO:0000256" key="1">
    <source>
        <dbReference type="ARBA" id="ARBA00000085"/>
    </source>
</evidence>
<evidence type="ECO:0000259" key="8">
    <source>
        <dbReference type="PROSITE" id="PS50109"/>
    </source>
</evidence>
<dbReference type="GO" id="GO:0005886">
    <property type="term" value="C:plasma membrane"/>
    <property type="evidence" value="ECO:0007669"/>
    <property type="project" value="TreeGrafter"/>
</dbReference>
<dbReference type="SMART" id="SM00388">
    <property type="entry name" value="HisKA"/>
    <property type="match status" value="1"/>
</dbReference>
<evidence type="ECO:0000256" key="2">
    <source>
        <dbReference type="ARBA" id="ARBA00012438"/>
    </source>
</evidence>
<dbReference type="SUPFAM" id="SSF52172">
    <property type="entry name" value="CheY-like"/>
    <property type="match status" value="1"/>
</dbReference>
<dbReference type="SMART" id="SM00387">
    <property type="entry name" value="HATPase_c"/>
    <property type="match status" value="1"/>
</dbReference>
<dbReference type="CDD" id="cd00082">
    <property type="entry name" value="HisKA"/>
    <property type="match status" value="1"/>
</dbReference>
<dbReference type="InterPro" id="IPR003594">
    <property type="entry name" value="HATPase_dom"/>
</dbReference>
<dbReference type="PANTHER" id="PTHR43047">
    <property type="entry name" value="TWO-COMPONENT HISTIDINE PROTEIN KINASE"/>
    <property type="match status" value="1"/>
</dbReference>
<keyword evidence="11" id="KW-1185">Reference proteome</keyword>